<evidence type="ECO:0000256" key="2">
    <source>
        <dbReference type="SAM" id="MobiDB-lite"/>
    </source>
</evidence>
<dbReference type="RefSeq" id="XP_005177252.1">
    <property type="nucleotide sequence ID" value="XM_005177195.3"/>
</dbReference>
<protein>
    <submittedName>
        <fullName evidence="6">Titin-like</fullName>
    </submittedName>
</protein>
<dbReference type="VEuPathDB" id="VectorBase:MDOMA2_020243"/>
<dbReference type="Proteomes" id="UP001652621">
    <property type="component" value="Unplaced"/>
</dbReference>
<feature type="coiled-coil region" evidence="1">
    <location>
        <begin position="96"/>
        <end position="133"/>
    </location>
</feature>
<dbReference type="GeneID" id="101887488"/>
<keyword evidence="3" id="KW-0732">Signal</keyword>
<evidence type="ECO:0000313" key="6">
    <source>
        <dbReference type="RefSeq" id="XP_005177252.1"/>
    </source>
</evidence>
<proteinExistence type="predicted"/>
<dbReference type="OrthoDB" id="8057427at2759"/>
<feature type="chain" id="PRO_5044560514" evidence="3">
    <location>
        <begin position="21"/>
        <end position="172"/>
    </location>
</feature>
<evidence type="ECO:0000313" key="4">
    <source>
        <dbReference type="EnsemblMetazoa" id="MDOA006119-PA"/>
    </source>
</evidence>
<accession>A0A1I8MLA4</accession>
<name>A0A1I8MLA4_MUSDO</name>
<evidence type="ECO:0000256" key="1">
    <source>
        <dbReference type="SAM" id="Coils"/>
    </source>
</evidence>
<evidence type="ECO:0000256" key="3">
    <source>
        <dbReference type="SAM" id="SignalP"/>
    </source>
</evidence>
<keyword evidence="5" id="KW-1185">Reference proteome</keyword>
<reference evidence="4" key="1">
    <citation type="submission" date="2020-05" db="UniProtKB">
        <authorList>
            <consortium name="EnsemblMetazoa"/>
        </authorList>
    </citation>
    <scope>IDENTIFICATION</scope>
    <source>
        <strain evidence="4">Aabys</strain>
    </source>
</reference>
<reference evidence="6" key="2">
    <citation type="submission" date="2025-04" db="UniProtKB">
        <authorList>
            <consortium name="RefSeq"/>
        </authorList>
    </citation>
    <scope>IDENTIFICATION</scope>
    <source>
        <strain evidence="6">Aabys</strain>
    </source>
</reference>
<dbReference type="AlphaFoldDB" id="A0A1I8MLA4"/>
<dbReference type="EnsemblMetazoa" id="MDOA006119-RA">
    <property type="protein sequence ID" value="MDOA006119-PA"/>
    <property type="gene ID" value="MDOA006119"/>
</dbReference>
<evidence type="ECO:0000313" key="5">
    <source>
        <dbReference type="Proteomes" id="UP001652621"/>
    </source>
</evidence>
<feature type="region of interest" description="Disordered" evidence="2">
    <location>
        <begin position="41"/>
        <end position="89"/>
    </location>
</feature>
<dbReference type="KEGG" id="mde:101887488"/>
<keyword evidence="1" id="KW-0175">Coiled coil</keyword>
<organism evidence="4">
    <name type="scientific">Musca domestica</name>
    <name type="common">House fly</name>
    <dbReference type="NCBI Taxonomy" id="7370"/>
    <lineage>
        <taxon>Eukaryota</taxon>
        <taxon>Metazoa</taxon>
        <taxon>Ecdysozoa</taxon>
        <taxon>Arthropoda</taxon>
        <taxon>Hexapoda</taxon>
        <taxon>Insecta</taxon>
        <taxon>Pterygota</taxon>
        <taxon>Neoptera</taxon>
        <taxon>Endopterygota</taxon>
        <taxon>Diptera</taxon>
        <taxon>Brachycera</taxon>
        <taxon>Muscomorpha</taxon>
        <taxon>Muscoidea</taxon>
        <taxon>Muscidae</taxon>
        <taxon>Musca</taxon>
    </lineage>
</organism>
<dbReference type="eggNOG" id="ENOG502T8KT">
    <property type="taxonomic scope" value="Eukaryota"/>
</dbReference>
<feature type="signal peptide" evidence="3">
    <location>
        <begin position="1"/>
        <end position="20"/>
    </location>
</feature>
<dbReference type="VEuPathDB" id="VectorBase:MDOA006119"/>
<sequence length="172" mass="19049">MAKFMQILFVAFLAIALVSAEAPRRRFQGRRNRFLARQEVAEEAVTPYPSADELKPEVPFNEAEAPEQITPNQPDEVYGPPEQDLPAETDDIVPTAEEEEEEAVAVAEEEEAVAAEEAAAAEEEEAVESARLTARRAGARRFAARPAKLRKAAPARLQRPFVAQPVFFYVAQ</sequence>
<gene>
    <name evidence="4" type="primary">101887488</name>
    <name evidence="6" type="synonym">LOC101887488</name>
</gene>